<feature type="compositionally biased region" description="Basic residues" evidence="1">
    <location>
        <begin position="533"/>
        <end position="545"/>
    </location>
</feature>
<dbReference type="PANTHER" id="PTHR48098:SF1">
    <property type="entry name" value="DIACYLGLYCEROL ACYLTRANSFERASE_MYCOLYLTRANSFERASE AG85A"/>
    <property type="match status" value="1"/>
</dbReference>
<gene>
    <name evidence="3" type="ORF">LY90DRAFT_464236</name>
</gene>
<keyword evidence="2" id="KW-0732">Signal</keyword>
<keyword evidence="3" id="KW-0378">Hydrolase</keyword>
<keyword evidence="4" id="KW-1185">Reference proteome</keyword>
<dbReference type="PANTHER" id="PTHR48098">
    <property type="entry name" value="ENTEROCHELIN ESTERASE-RELATED"/>
    <property type="match status" value="1"/>
</dbReference>
<feature type="compositionally biased region" description="Acidic residues" evidence="1">
    <location>
        <begin position="517"/>
        <end position="527"/>
    </location>
</feature>
<feature type="region of interest" description="Disordered" evidence="1">
    <location>
        <begin position="492"/>
        <end position="545"/>
    </location>
</feature>
<name>A0A1Y2ABV7_9FUNG</name>
<protein>
    <submittedName>
        <fullName evidence="3">Alpha/beta-hydrolase</fullName>
    </submittedName>
</protein>
<dbReference type="Gene3D" id="3.40.50.1820">
    <property type="entry name" value="alpha/beta hydrolase"/>
    <property type="match status" value="1"/>
</dbReference>
<evidence type="ECO:0000256" key="2">
    <source>
        <dbReference type="SAM" id="SignalP"/>
    </source>
</evidence>
<feature type="compositionally biased region" description="Basic and acidic residues" evidence="1">
    <location>
        <begin position="501"/>
        <end position="516"/>
    </location>
</feature>
<evidence type="ECO:0000313" key="3">
    <source>
        <dbReference type="EMBL" id="ORY20018.1"/>
    </source>
</evidence>
<reference evidence="3 4" key="1">
    <citation type="submission" date="2016-08" db="EMBL/GenBank/DDBJ databases">
        <title>A Parts List for Fungal Cellulosomes Revealed by Comparative Genomics.</title>
        <authorList>
            <consortium name="DOE Joint Genome Institute"/>
            <person name="Haitjema C.H."/>
            <person name="Gilmore S.P."/>
            <person name="Henske J.K."/>
            <person name="Solomon K.V."/>
            <person name="De Groot R."/>
            <person name="Kuo A."/>
            <person name="Mondo S.J."/>
            <person name="Salamov A.A."/>
            <person name="Labutti K."/>
            <person name="Zhao Z."/>
            <person name="Chiniquy J."/>
            <person name="Barry K."/>
            <person name="Brewer H.M."/>
            <person name="Purvine S.O."/>
            <person name="Wright A.T."/>
            <person name="Boxma B."/>
            <person name="Van Alen T."/>
            <person name="Hackstein J.H."/>
            <person name="Baker S.E."/>
            <person name="Grigoriev I.V."/>
            <person name="O'Malley M.A."/>
        </authorList>
    </citation>
    <scope>NUCLEOTIDE SEQUENCE [LARGE SCALE GENOMIC DNA]</scope>
    <source>
        <strain evidence="3 4">G1</strain>
    </source>
</reference>
<dbReference type="InterPro" id="IPR000801">
    <property type="entry name" value="Esterase-like"/>
</dbReference>
<dbReference type="OrthoDB" id="10314771at2759"/>
<dbReference type="AlphaFoldDB" id="A0A1Y2ABV7"/>
<proteinExistence type="predicted"/>
<dbReference type="SUPFAM" id="SSF53474">
    <property type="entry name" value="alpha/beta-Hydrolases"/>
    <property type="match status" value="1"/>
</dbReference>
<evidence type="ECO:0000256" key="1">
    <source>
        <dbReference type="SAM" id="MobiDB-lite"/>
    </source>
</evidence>
<dbReference type="STRING" id="1754190.A0A1Y2ABV7"/>
<dbReference type="Proteomes" id="UP000193920">
    <property type="component" value="Unassembled WGS sequence"/>
</dbReference>
<evidence type="ECO:0000313" key="4">
    <source>
        <dbReference type="Proteomes" id="UP000193920"/>
    </source>
</evidence>
<dbReference type="InterPro" id="IPR050583">
    <property type="entry name" value="Mycobacterial_A85_antigen"/>
</dbReference>
<sequence length="545" mass="60743">MKRCWCWSLVLSLVTLSITSSNPIKLDTRDEKVSNGITLRDTKEKFTIFEEGSLATDIVEAEDGTVSWVATASSGAGGGISLYVKSNKEEINISNYESIDLELDYSPVEGKWNEKAKDPGFCLRILPWDSTGIFGGFEDVDCFETGARKGSLKTTVKIPSDMSEKIIKSSDFDSVLAIAIKFNDYLRDNDNGDQLQVTLKNVTFHPKEGAVEDKKFDDGLTEAQHGTVKEIYYPSQDYTVEESARTDDDKYKKHAWVYLPAGYDASDKNTSYPLFVLLHGGGQNENSWGLSDQGRGGKIKGYMDRGMASGEVEKFVLVVVNGIASKNWGPNGRGMDGDGMNAFGKELRNDILPYMRENYNIKEGRDNVAMAGLSMGAGQTYNIGIGESLDLISYFAGLSGGSFDPADVFMDMVDGNEAFDGLKIHTLYATYGDEDYMVMERELPTFLDAIKDWDRIEVFKQYIYPGGTHDFPVWYKGFKDFIPMIFKSKDSVEAPEQPGDVSKEPSEVEVDPKEPLNDEPEQSESESQEAPKQKKSRCFVKKRKN</sequence>
<dbReference type="Pfam" id="PF00756">
    <property type="entry name" value="Esterase"/>
    <property type="match status" value="1"/>
</dbReference>
<feature type="signal peptide" evidence="2">
    <location>
        <begin position="1"/>
        <end position="21"/>
    </location>
</feature>
<dbReference type="InterPro" id="IPR029058">
    <property type="entry name" value="AB_hydrolase_fold"/>
</dbReference>
<feature type="chain" id="PRO_5012960178" evidence="2">
    <location>
        <begin position="22"/>
        <end position="545"/>
    </location>
</feature>
<dbReference type="GO" id="GO:0016787">
    <property type="term" value="F:hydrolase activity"/>
    <property type="evidence" value="ECO:0007669"/>
    <property type="project" value="UniProtKB-KW"/>
</dbReference>
<dbReference type="GO" id="GO:0016747">
    <property type="term" value="F:acyltransferase activity, transferring groups other than amino-acyl groups"/>
    <property type="evidence" value="ECO:0007669"/>
    <property type="project" value="TreeGrafter"/>
</dbReference>
<comment type="caution">
    <text evidence="3">The sequence shown here is derived from an EMBL/GenBank/DDBJ whole genome shotgun (WGS) entry which is preliminary data.</text>
</comment>
<dbReference type="EMBL" id="MCOG01000307">
    <property type="protein sequence ID" value="ORY20018.1"/>
    <property type="molecule type" value="Genomic_DNA"/>
</dbReference>
<organism evidence="3 4">
    <name type="scientific">Neocallimastix californiae</name>
    <dbReference type="NCBI Taxonomy" id="1754190"/>
    <lineage>
        <taxon>Eukaryota</taxon>
        <taxon>Fungi</taxon>
        <taxon>Fungi incertae sedis</taxon>
        <taxon>Chytridiomycota</taxon>
        <taxon>Chytridiomycota incertae sedis</taxon>
        <taxon>Neocallimastigomycetes</taxon>
        <taxon>Neocallimastigales</taxon>
        <taxon>Neocallimastigaceae</taxon>
        <taxon>Neocallimastix</taxon>
    </lineage>
</organism>
<accession>A0A1Y2ABV7</accession>